<evidence type="ECO:0000313" key="1">
    <source>
        <dbReference type="EMBL" id="QGO05064.1"/>
    </source>
</evidence>
<dbReference type="PROSITE" id="PS51123">
    <property type="entry name" value="OMPA_2"/>
    <property type="match status" value="1"/>
</dbReference>
<proteinExistence type="predicted"/>
<dbReference type="InterPro" id="IPR036737">
    <property type="entry name" value="OmpA-like_sf"/>
</dbReference>
<dbReference type="PANTHER" id="PTHR30329">
    <property type="entry name" value="STATOR ELEMENT OF FLAGELLAR MOTOR COMPLEX"/>
    <property type="match status" value="1"/>
</dbReference>
<dbReference type="Pfam" id="PF18393">
    <property type="entry name" value="MotY_N"/>
    <property type="match status" value="1"/>
</dbReference>
<dbReference type="InterPro" id="IPR041544">
    <property type="entry name" value="MotY_N"/>
</dbReference>
<dbReference type="CDD" id="cd07185">
    <property type="entry name" value="OmpA_C-like"/>
    <property type="match status" value="1"/>
</dbReference>
<dbReference type="RefSeq" id="WP_016209508.1">
    <property type="nucleotide sequence ID" value="NZ_CP012413.1"/>
</dbReference>
<evidence type="ECO:0000313" key="2">
    <source>
        <dbReference type="Proteomes" id="UP000422232"/>
    </source>
</evidence>
<dbReference type="EMBL" id="CP038908">
    <property type="protein sequence ID" value="QGO05064.1"/>
    <property type="molecule type" value="Genomic_DNA"/>
</dbReference>
<organism evidence="1 2">
    <name type="scientific">Piscirickettsia salmonis</name>
    <dbReference type="NCBI Taxonomy" id="1238"/>
    <lineage>
        <taxon>Bacteria</taxon>
        <taxon>Pseudomonadati</taxon>
        <taxon>Pseudomonadota</taxon>
        <taxon>Gammaproteobacteria</taxon>
        <taxon>Thiotrichales</taxon>
        <taxon>Piscirickettsiaceae</taxon>
        <taxon>Piscirickettsia</taxon>
    </lineage>
</organism>
<sequence>MRYRLLTLLLCLFLPCLFFSTGRALTPIHYQAPLATVKWTFSEELGFCRLTHEIPHYGQAMFEMRTGRLQSFVLDTHVGPSRKEPVTLTTGSPGWRLPEALILNDHAKMSQGYAPFRFGTMTVRRMLNSLAQGYAPTLAYQSWLGNRQQVQVSISPANFSQPYTQYLACSKKILPFTFVDIEHTVIYFGVNDRRILKDQRYKLERIQEYFKVMKPKIRRIVIKGYADYAGNYLYNKYLSIDRAKALRKFIVEDMKFDAKKLVVRAYGVGQAVANNSTRSGRALNRRATIDIYLEDP</sequence>
<dbReference type="PANTHER" id="PTHR30329:SF21">
    <property type="entry name" value="LIPOPROTEIN YIAD-RELATED"/>
    <property type="match status" value="1"/>
</dbReference>
<dbReference type="InterPro" id="IPR050330">
    <property type="entry name" value="Bact_OuterMem_StrucFunc"/>
</dbReference>
<accession>A0A9Q5VCM6</accession>
<dbReference type="Pfam" id="PF00691">
    <property type="entry name" value="OmpA"/>
    <property type="match status" value="1"/>
</dbReference>
<gene>
    <name evidence="1" type="ORF">Psal009_00944</name>
</gene>
<dbReference type="AlphaFoldDB" id="A0A9Q5VCM6"/>
<name>A0A9Q5VCM6_PISSA</name>
<dbReference type="PRINTS" id="PR01023">
    <property type="entry name" value="NAFLGMOTY"/>
</dbReference>
<keyword evidence="2" id="KW-1185">Reference proteome</keyword>
<dbReference type="GO" id="GO:0016020">
    <property type="term" value="C:membrane"/>
    <property type="evidence" value="ECO:0007669"/>
    <property type="project" value="UniProtKB-UniRule"/>
</dbReference>
<dbReference type="InterPro" id="IPR006665">
    <property type="entry name" value="OmpA-like"/>
</dbReference>
<reference evidence="1 2" key="1">
    <citation type="submission" date="2019-04" db="EMBL/GenBank/DDBJ databases">
        <title>Complete genome sequencing of Piscirickettsia salmonis strain Psal-009.</title>
        <authorList>
            <person name="Schober I."/>
            <person name="Bunk B."/>
            <person name="Sproer C."/>
            <person name="Carril G.P."/>
            <person name="Riedel T."/>
            <person name="Flores-Herrera P.A."/>
            <person name="Nourdin-Galindo G."/>
            <person name="Marshall S.H."/>
            <person name="Overmann J."/>
        </authorList>
    </citation>
    <scope>NUCLEOTIDE SEQUENCE [LARGE SCALE GENOMIC DNA]</scope>
    <source>
        <strain evidence="1 2">Psal-009</strain>
    </source>
</reference>
<dbReference type="Gene3D" id="2.60.40.2540">
    <property type="match status" value="1"/>
</dbReference>
<dbReference type="SUPFAM" id="SSF103088">
    <property type="entry name" value="OmpA-like"/>
    <property type="match status" value="1"/>
</dbReference>
<protein>
    <submittedName>
        <fullName evidence="1">Outer membrane protein OmpAb</fullName>
    </submittedName>
</protein>
<dbReference type="Proteomes" id="UP000422232">
    <property type="component" value="Chromosome"/>
</dbReference>
<dbReference type="GeneID" id="66741896"/>
<dbReference type="Gene3D" id="3.30.1330.60">
    <property type="entry name" value="OmpA-like domain"/>
    <property type="match status" value="1"/>
</dbReference>